<accession>A0AA41YTF3</accession>
<keyword evidence="3" id="KW-1185">Reference proteome</keyword>
<dbReference type="Gene3D" id="3.40.50.720">
    <property type="entry name" value="NAD(P)-binding Rossmann-like Domain"/>
    <property type="match status" value="1"/>
</dbReference>
<protein>
    <submittedName>
        <fullName evidence="2">SDR family NAD(P)-dependent oxidoreductase</fullName>
    </submittedName>
</protein>
<dbReference type="Pfam" id="PF00106">
    <property type="entry name" value="adh_short"/>
    <property type="match status" value="1"/>
</dbReference>
<dbReference type="SUPFAM" id="SSF51735">
    <property type="entry name" value="NAD(P)-binding Rossmann-fold domains"/>
    <property type="match status" value="1"/>
</dbReference>
<dbReference type="Proteomes" id="UP001165667">
    <property type="component" value="Unassembled WGS sequence"/>
</dbReference>
<sequence>MSAEGTGRVVMISGANRGIGAAIARHLDANDWQLSLGVRSPTAMDVPPGGSDTLVQAYDARDRGSQTAWVEATVARFGRIDAVVANAGILIPKSVIEAEDHEIDDVYEVNVKAPMRLVRAAWPWLSATGCGRVINVVSLSGKRVASAQSGLYATSKFATLALTHAIRQAGWDKGIRATAICPGFVATDMAAAAPGRPDQLTQPDDIGRIVAFVLDLPNTASVAEIPINWALEPAL</sequence>
<dbReference type="InterPro" id="IPR051911">
    <property type="entry name" value="SDR_oxidoreductase"/>
</dbReference>
<gene>
    <name evidence="2" type="ORF">M8523_09505</name>
</gene>
<dbReference type="InterPro" id="IPR002347">
    <property type="entry name" value="SDR_fam"/>
</dbReference>
<organism evidence="2 3">
    <name type="scientific">Lichenifustis flavocetrariae</name>
    <dbReference type="NCBI Taxonomy" id="2949735"/>
    <lineage>
        <taxon>Bacteria</taxon>
        <taxon>Pseudomonadati</taxon>
        <taxon>Pseudomonadota</taxon>
        <taxon>Alphaproteobacteria</taxon>
        <taxon>Hyphomicrobiales</taxon>
        <taxon>Lichenihabitantaceae</taxon>
        <taxon>Lichenifustis</taxon>
    </lineage>
</organism>
<comment type="caution">
    <text evidence="2">The sequence shown here is derived from an EMBL/GenBank/DDBJ whole genome shotgun (WGS) entry which is preliminary data.</text>
</comment>
<comment type="similarity">
    <text evidence="1">Belongs to the short-chain dehydrogenases/reductases (SDR) family.</text>
</comment>
<dbReference type="PRINTS" id="PR00081">
    <property type="entry name" value="GDHRDH"/>
</dbReference>
<dbReference type="AlphaFoldDB" id="A0AA41YTF3"/>
<evidence type="ECO:0000313" key="3">
    <source>
        <dbReference type="Proteomes" id="UP001165667"/>
    </source>
</evidence>
<evidence type="ECO:0000313" key="2">
    <source>
        <dbReference type="EMBL" id="MCW6508256.1"/>
    </source>
</evidence>
<dbReference type="PANTHER" id="PTHR43976:SF20">
    <property type="entry name" value="AGROPINE SYNTHESIS REDUCTASE"/>
    <property type="match status" value="1"/>
</dbReference>
<dbReference type="PANTHER" id="PTHR43976">
    <property type="entry name" value="SHORT CHAIN DEHYDROGENASE"/>
    <property type="match status" value="1"/>
</dbReference>
<dbReference type="InterPro" id="IPR036291">
    <property type="entry name" value="NAD(P)-bd_dom_sf"/>
</dbReference>
<name>A0AA41YTF3_9HYPH</name>
<dbReference type="PROSITE" id="PS00061">
    <property type="entry name" value="ADH_SHORT"/>
    <property type="match status" value="1"/>
</dbReference>
<dbReference type="InterPro" id="IPR020904">
    <property type="entry name" value="Sc_DH/Rdtase_CS"/>
</dbReference>
<dbReference type="EMBL" id="JAMOIM010000005">
    <property type="protein sequence ID" value="MCW6508256.1"/>
    <property type="molecule type" value="Genomic_DNA"/>
</dbReference>
<dbReference type="RefSeq" id="WP_282584625.1">
    <property type="nucleotide sequence ID" value="NZ_JAMOIM010000005.1"/>
</dbReference>
<dbReference type="PRINTS" id="PR00080">
    <property type="entry name" value="SDRFAMILY"/>
</dbReference>
<reference evidence="2" key="1">
    <citation type="submission" date="2022-05" db="EMBL/GenBank/DDBJ databases">
        <authorList>
            <person name="Pankratov T."/>
        </authorList>
    </citation>
    <scope>NUCLEOTIDE SEQUENCE</scope>
    <source>
        <strain evidence="2">BP6-180914</strain>
    </source>
</reference>
<proteinExistence type="inferred from homology"/>
<evidence type="ECO:0000256" key="1">
    <source>
        <dbReference type="RuleBase" id="RU000363"/>
    </source>
</evidence>